<reference evidence="3" key="2">
    <citation type="submission" date="2023-07" db="EMBL/GenBank/DDBJ databases">
        <title>Myceligenerans salitolerans sp. nov., a halotolerant actinomycete isolated from a salt lake in Xinjiang, China.</title>
        <authorList>
            <person name="Guan T."/>
        </authorList>
    </citation>
    <scope>NUCLEOTIDE SEQUENCE [LARGE SCALE GENOMIC DNA]</scope>
    <source>
        <strain evidence="3">XHU 5031</strain>
    </source>
</reference>
<evidence type="ECO:0000313" key="2">
    <source>
        <dbReference type="EMBL" id="MBO0607614.1"/>
    </source>
</evidence>
<evidence type="ECO:0000313" key="3">
    <source>
        <dbReference type="Proteomes" id="UP000664617"/>
    </source>
</evidence>
<dbReference type="PANTHER" id="PTHR43649">
    <property type="entry name" value="ARABINOSE-BINDING PROTEIN-RELATED"/>
    <property type="match status" value="1"/>
</dbReference>
<dbReference type="EMBL" id="JAFMPK010000009">
    <property type="protein sequence ID" value="MBO0607614.1"/>
    <property type="molecule type" value="Genomic_DNA"/>
</dbReference>
<dbReference type="RefSeq" id="WP_207273539.1">
    <property type="nucleotide sequence ID" value="NZ_JAFMPK010000009.1"/>
</dbReference>
<dbReference type="Pfam" id="PF01547">
    <property type="entry name" value="SBP_bac_1"/>
    <property type="match status" value="1"/>
</dbReference>
<accession>A0ABS3I3Q0</accession>
<protein>
    <submittedName>
        <fullName evidence="2">Extracellular solute-binding protein</fullName>
    </submittedName>
</protein>
<dbReference type="Gene3D" id="3.40.190.10">
    <property type="entry name" value="Periplasmic binding protein-like II"/>
    <property type="match status" value="2"/>
</dbReference>
<feature type="chain" id="PRO_5046586546" evidence="1">
    <location>
        <begin position="26"/>
        <end position="439"/>
    </location>
</feature>
<name>A0ABS3I3Q0_9MICO</name>
<keyword evidence="3" id="KW-1185">Reference proteome</keyword>
<reference evidence="2 3" key="1">
    <citation type="submission" date="2021-03" db="EMBL/GenBank/DDBJ databases">
        <authorList>
            <person name="Xin L."/>
        </authorList>
    </citation>
    <scope>NUCLEOTIDE SEQUENCE [LARGE SCALE GENOMIC DNA]</scope>
    <source>
        <strain evidence="2 3">XHU 5031</strain>
    </source>
</reference>
<dbReference type="PANTHER" id="PTHR43649:SF14">
    <property type="entry name" value="BLR3389 PROTEIN"/>
    <property type="match status" value="1"/>
</dbReference>
<proteinExistence type="predicted"/>
<keyword evidence="1" id="KW-0732">Signal</keyword>
<dbReference type="SUPFAM" id="SSF53850">
    <property type="entry name" value="Periplasmic binding protein-like II"/>
    <property type="match status" value="1"/>
</dbReference>
<organism evidence="2 3">
    <name type="scientific">Myceligenerans salitolerans</name>
    <dbReference type="NCBI Taxonomy" id="1230528"/>
    <lineage>
        <taxon>Bacteria</taxon>
        <taxon>Bacillati</taxon>
        <taxon>Actinomycetota</taxon>
        <taxon>Actinomycetes</taxon>
        <taxon>Micrococcales</taxon>
        <taxon>Promicromonosporaceae</taxon>
        <taxon>Myceligenerans</taxon>
    </lineage>
</organism>
<sequence length="439" mass="46554">MTGRNRRGAYAASACALAGALTLSACSGGTSPDGTTVEEGEPYTLTVWTNYTTGPGQDWFEEVAAQFEAEHENITVEAQHVQNEELDGKLQTALNSGDAPDVFLQRGGGKMKDMAAAGQLLDLTGTAVDAPEMREKLGEASFEALSIDGRLLAAPQLIQPGGIWYSKDLFAEAGITELPETVEDLEDAIGRLQDAGITPIALGGKDAWPAAHWYYFFALRECSAQTLEATNESLDFSHECYERAAQDVTDLAALEPFNEGFLTTSAQQGASSSAGLLANHEAAMELMGAWQPGVVMNLTPDQEPLEDLGWFPFPQVPSGEGDAEAVMGGQGGFSCSASAPKELCGEFLALMNSEKHQEGFYEAFGTIPLHDDAKDVVTNEYDEQMLDALAEASYVSDFLDTNYGQQVGTALNQAVVELLTGGTDPAGFVSAVSDAAARS</sequence>
<feature type="signal peptide" evidence="1">
    <location>
        <begin position="1"/>
        <end position="25"/>
    </location>
</feature>
<comment type="caution">
    <text evidence="2">The sequence shown here is derived from an EMBL/GenBank/DDBJ whole genome shotgun (WGS) entry which is preliminary data.</text>
</comment>
<dbReference type="PROSITE" id="PS51257">
    <property type="entry name" value="PROKAR_LIPOPROTEIN"/>
    <property type="match status" value="1"/>
</dbReference>
<gene>
    <name evidence="2" type="ORF">J0911_01050</name>
</gene>
<dbReference type="InterPro" id="IPR050490">
    <property type="entry name" value="Bact_solute-bd_prot1"/>
</dbReference>
<dbReference type="InterPro" id="IPR006059">
    <property type="entry name" value="SBP"/>
</dbReference>
<evidence type="ECO:0000256" key="1">
    <source>
        <dbReference type="SAM" id="SignalP"/>
    </source>
</evidence>
<dbReference type="Proteomes" id="UP000664617">
    <property type="component" value="Unassembled WGS sequence"/>
</dbReference>